<dbReference type="AlphaFoldDB" id="A0A5B8S6F5"/>
<keyword evidence="2" id="KW-0732">Signal</keyword>
<dbReference type="PROSITE" id="PS50005">
    <property type="entry name" value="TPR"/>
    <property type="match status" value="1"/>
</dbReference>
<feature type="repeat" description="TPR" evidence="1">
    <location>
        <begin position="75"/>
        <end position="108"/>
    </location>
</feature>
<dbReference type="KEGG" id="ngf:FRF71_10700"/>
<dbReference type="SMART" id="SM00028">
    <property type="entry name" value="TPR"/>
    <property type="match status" value="2"/>
</dbReference>
<feature type="signal peptide" evidence="2">
    <location>
        <begin position="1"/>
        <end position="22"/>
    </location>
</feature>
<dbReference type="InterPro" id="IPR019734">
    <property type="entry name" value="TPR_rpt"/>
</dbReference>
<dbReference type="Proteomes" id="UP000321172">
    <property type="component" value="Chromosome"/>
</dbReference>
<dbReference type="Gene3D" id="1.25.40.10">
    <property type="entry name" value="Tetratricopeptide repeat domain"/>
    <property type="match status" value="1"/>
</dbReference>
<accession>A0A5B8S6F5</accession>
<protein>
    <submittedName>
        <fullName evidence="3">Uncharacterized protein</fullName>
    </submittedName>
</protein>
<feature type="chain" id="PRO_5022676559" evidence="2">
    <location>
        <begin position="23"/>
        <end position="176"/>
    </location>
</feature>
<organism evidence="3 4">
    <name type="scientific">Novosphingobium ginsenosidimutans</name>
    <dbReference type="NCBI Taxonomy" id="1176536"/>
    <lineage>
        <taxon>Bacteria</taxon>
        <taxon>Pseudomonadati</taxon>
        <taxon>Pseudomonadota</taxon>
        <taxon>Alphaproteobacteria</taxon>
        <taxon>Sphingomonadales</taxon>
        <taxon>Sphingomonadaceae</taxon>
        <taxon>Novosphingobium</taxon>
    </lineage>
</organism>
<evidence type="ECO:0000313" key="3">
    <source>
        <dbReference type="EMBL" id="QEA16562.1"/>
    </source>
</evidence>
<gene>
    <name evidence="3" type="ORF">FRF71_10700</name>
</gene>
<evidence type="ECO:0000256" key="2">
    <source>
        <dbReference type="SAM" id="SignalP"/>
    </source>
</evidence>
<proteinExistence type="predicted"/>
<name>A0A5B8S6F5_9SPHN</name>
<dbReference type="InterPro" id="IPR011990">
    <property type="entry name" value="TPR-like_helical_dom_sf"/>
</dbReference>
<keyword evidence="4" id="KW-1185">Reference proteome</keyword>
<dbReference type="OrthoDB" id="8480982at2"/>
<reference evidence="3 4" key="1">
    <citation type="journal article" date="2013" name="J. Microbiol. Biotechnol.">
        <title>Novosphingobium ginsenosidimutans sp. nov., with the ability to convert ginsenoside.</title>
        <authorList>
            <person name="Kim J.K."/>
            <person name="He D."/>
            <person name="Liu Q.M."/>
            <person name="Park H.Y."/>
            <person name="Jung M.S."/>
            <person name="Yoon M.H."/>
            <person name="Kim S.C."/>
            <person name="Im W.T."/>
        </authorList>
    </citation>
    <scope>NUCLEOTIDE SEQUENCE [LARGE SCALE GENOMIC DNA]</scope>
    <source>
        <strain evidence="3 4">FW-6</strain>
    </source>
</reference>
<dbReference type="SUPFAM" id="SSF48452">
    <property type="entry name" value="TPR-like"/>
    <property type="match status" value="1"/>
</dbReference>
<dbReference type="EMBL" id="CP042345">
    <property type="protein sequence ID" value="QEA16562.1"/>
    <property type="molecule type" value="Genomic_DNA"/>
</dbReference>
<evidence type="ECO:0000313" key="4">
    <source>
        <dbReference type="Proteomes" id="UP000321172"/>
    </source>
</evidence>
<evidence type="ECO:0000256" key="1">
    <source>
        <dbReference type="PROSITE-ProRule" id="PRU00339"/>
    </source>
</evidence>
<sequence>MSSLREQLMRYTPAALALSLLAAVTASVSISAPPVPLDPRAAILVADGRKALASGDANAAIDDYEAALAFQPGHVAILLNLAEATRKQGMQGKALRYYREVLEVEPGNIYALSGEGMALAEKGAVERARRNLARLEQVCGANCVPARELAAAIQQGPTPQMVSAEAVQAKPTVTTN</sequence>
<keyword evidence="1" id="KW-0802">TPR repeat</keyword>